<evidence type="ECO:0000256" key="5">
    <source>
        <dbReference type="ARBA" id="ARBA00022741"/>
    </source>
</evidence>
<comment type="subcellular location">
    <subcellularLocation>
        <location evidence="1">Endoplasmic reticulum membrane</location>
        <topology evidence="1">Single-pass membrane protein</topology>
    </subcellularLocation>
</comment>
<keyword evidence="5" id="KW-0547">Nucleotide-binding</keyword>
<keyword evidence="13" id="KW-1185">Reference proteome</keyword>
<dbReference type="Gene3D" id="3.40.50.300">
    <property type="entry name" value="P-loop containing nucleotide triphosphate hydrolases"/>
    <property type="match status" value="1"/>
</dbReference>
<evidence type="ECO:0000256" key="8">
    <source>
        <dbReference type="ARBA" id="ARBA00023134"/>
    </source>
</evidence>
<evidence type="ECO:0000256" key="7">
    <source>
        <dbReference type="ARBA" id="ARBA00022989"/>
    </source>
</evidence>
<evidence type="ECO:0000313" key="12">
    <source>
        <dbReference type="EMBL" id="QIX01215.1"/>
    </source>
</evidence>
<evidence type="ECO:0000256" key="6">
    <source>
        <dbReference type="ARBA" id="ARBA00022824"/>
    </source>
</evidence>
<dbReference type="EMBL" id="CP051142">
    <property type="protein sequence ID" value="QIX01215.1"/>
    <property type="molecule type" value="Genomic_DNA"/>
</dbReference>
<protein>
    <recommendedName>
        <fullName evidence="3">Signal recognition particle receptor subunit beta</fullName>
    </recommendedName>
</protein>
<evidence type="ECO:0000313" key="13">
    <source>
        <dbReference type="Proteomes" id="UP000503462"/>
    </source>
</evidence>
<feature type="transmembrane region" description="Helical" evidence="11">
    <location>
        <begin position="47"/>
        <end position="69"/>
    </location>
</feature>
<reference evidence="12 13" key="1">
    <citation type="journal article" date="2016" name="Sci. Rep.">
        <title>Peltaster fructicola genome reveals evolution from an invasive phytopathogen to an ectophytic parasite.</title>
        <authorList>
            <person name="Xu C."/>
            <person name="Chen H."/>
            <person name="Gleason M.L."/>
            <person name="Xu J.R."/>
            <person name="Liu H."/>
            <person name="Zhang R."/>
            <person name="Sun G."/>
        </authorList>
    </citation>
    <scope>NUCLEOTIDE SEQUENCE [LARGE SCALE GENOMIC DNA]</scope>
    <source>
        <strain evidence="12 13">LNHT1506</strain>
    </source>
</reference>
<dbReference type="InterPro" id="IPR019009">
    <property type="entry name" value="SRP_receptor_beta_su"/>
</dbReference>
<evidence type="ECO:0000256" key="3">
    <source>
        <dbReference type="ARBA" id="ARBA00020256"/>
    </source>
</evidence>
<comment type="similarity">
    <text evidence="2">Belongs to the SRP receptor beta subunit family.</text>
</comment>
<keyword evidence="4 11" id="KW-0812">Transmembrane</keyword>
<feature type="transmembrane region" description="Helical" evidence="11">
    <location>
        <begin position="20"/>
        <end position="40"/>
    </location>
</feature>
<sequence>MAGSDTLKDWLTWSFSPTASAIAVTLLVSLLLPVLIHFYLYRKAASAVLPAFLLIGPSGAGKTTLLTLFSSGTLLPTQTSQEPQSVQCQLLSEVSTSDDQYRSVNDTSSRTQPKFLLIDTPGHGKLRQHATTSLTSTPALKGLLFVVDSAAISSAAGLTETAEYLYDVLLMLQKRHTLSKTTKEPQSIPVLILANKQDVFTSLPLTMVQKKLEDEITKIRLTRSKGVLDSGIGMDGEDADDEEQHWLGEFDSKHFTLAQMEEHGIEVAVLAGSVKGENGKAGNTQDWWVWIGQQL</sequence>
<evidence type="ECO:0000256" key="1">
    <source>
        <dbReference type="ARBA" id="ARBA00004389"/>
    </source>
</evidence>
<keyword evidence="9 11" id="KW-0472">Membrane</keyword>
<evidence type="ECO:0000256" key="10">
    <source>
        <dbReference type="ARBA" id="ARBA00023170"/>
    </source>
</evidence>
<dbReference type="InterPro" id="IPR027417">
    <property type="entry name" value="P-loop_NTPase"/>
</dbReference>
<dbReference type="SUPFAM" id="SSF52540">
    <property type="entry name" value="P-loop containing nucleoside triphosphate hydrolases"/>
    <property type="match status" value="1"/>
</dbReference>
<dbReference type="OrthoDB" id="41266at2759"/>
<evidence type="ECO:0000256" key="9">
    <source>
        <dbReference type="ARBA" id="ARBA00023136"/>
    </source>
</evidence>
<accession>A0A6H0Y2R8</accession>
<evidence type="ECO:0000256" key="11">
    <source>
        <dbReference type="SAM" id="Phobius"/>
    </source>
</evidence>
<dbReference type="Proteomes" id="UP000503462">
    <property type="component" value="Chromosome 4"/>
</dbReference>
<name>A0A6H0Y2R8_9PEZI</name>
<dbReference type="GO" id="GO:0005789">
    <property type="term" value="C:endoplasmic reticulum membrane"/>
    <property type="evidence" value="ECO:0007669"/>
    <property type="project" value="UniProtKB-SubCell"/>
</dbReference>
<dbReference type="AlphaFoldDB" id="A0A6H0Y2R8"/>
<evidence type="ECO:0000256" key="2">
    <source>
        <dbReference type="ARBA" id="ARBA00005619"/>
    </source>
</evidence>
<keyword evidence="6" id="KW-0256">Endoplasmic reticulum</keyword>
<evidence type="ECO:0000256" key="4">
    <source>
        <dbReference type="ARBA" id="ARBA00022692"/>
    </source>
</evidence>
<keyword evidence="7 11" id="KW-1133">Transmembrane helix</keyword>
<dbReference type="CDD" id="cd04105">
    <property type="entry name" value="SR_beta"/>
    <property type="match status" value="1"/>
</dbReference>
<keyword evidence="10" id="KW-0675">Receptor</keyword>
<dbReference type="PRINTS" id="PR00449">
    <property type="entry name" value="RASTRNSFRMNG"/>
</dbReference>
<proteinExistence type="inferred from homology"/>
<keyword evidence="8" id="KW-0342">GTP-binding</keyword>
<dbReference type="Pfam" id="PF09439">
    <property type="entry name" value="SRPRB"/>
    <property type="match status" value="1"/>
</dbReference>
<gene>
    <name evidence="12" type="ORF">AMS68_006732</name>
</gene>
<dbReference type="GO" id="GO:0005525">
    <property type="term" value="F:GTP binding"/>
    <property type="evidence" value="ECO:0007669"/>
    <property type="project" value="UniProtKB-KW"/>
</dbReference>
<organism evidence="12 13">
    <name type="scientific">Peltaster fructicola</name>
    <dbReference type="NCBI Taxonomy" id="286661"/>
    <lineage>
        <taxon>Eukaryota</taxon>
        <taxon>Fungi</taxon>
        <taxon>Dikarya</taxon>
        <taxon>Ascomycota</taxon>
        <taxon>Pezizomycotina</taxon>
        <taxon>Dothideomycetes</taxon>
        <taxon>Dothideomycetes incertae sedis</taxon>
        <taxon>Peltaster</taxon>
    </lineage>
</organism>